<organism evidence="1 2">
    <name type="scientific">Vermiconidia calcicola</name>
    <dbReference type="NCBI Taxonomy" id="1690605"/>
    <lineage>
        <taxon>Eukaryota</taxon>
        <taxon>Fungi</taxon>
        <taxon>Dikarya</taxon>
        <taxon>Ascomycota</taxon>
        <taxon>Pezizomycotina</taxon>
        <taxon>Dothideomycetes</taxon>
        <taxon>Dothideomycetidae</taxon>
        <taxon>Mycosphaerellales</taxon>
        <taxon>Extremaceae</taxon>
        <taxon>Vermiconidia</taxon>
    </lineage>
</organism>
<dbReference type="Proteomes" id="UP001281147">
    <property type="component" value="Unassembled WGS sequence"/>
</dbReference>
<proteinExistence type="predicted"/>
<comment type="caution">
    <text evidence="1">The sequence shown here is derived from an EMBL/GenBank/DDBJ whole genome shotgun (WGS) entry which is preliminary data.</text>
</comment>
<evidence type="ECO:0000313" key="2">
    <source>
        <dbReference type="Proteomes" id="UP001281147"/>
    </source>
</evidence>
<protein>
    <submittedName>
        <fullName evidence="1">Uncharacterized protein</fullName>
    </submittedName>
</protein>
<keyword evidence="2" id="KW-1185">Reference proteome</keyword>
<dbReference type="EMBL" id="JAUTXU010000105">
    <property type="protein sequence ID" value="KAK3707931.1"/>
    <property type="molecule type" value="Genomic_DNA"/>
</dbReference>
<name>A0ACC3N157_9PEZI</name>
<accession>A0ACC3N157</accession>
<gene>
    <name evidence="1" type="ORF">LTR37_011783</name>
</gene>
<evidence type="ECO:0000313" key="1">
    <source>
        <dbReference type="EMBL" id="KAK3707931.1"/>
    </source>
</evidence>
<reference evidence="1" key="1">
    <citation type="submission" date="2023-07" db="EMBL/GenBank/DDBJ databases">
        <title>Black Yeasts Isolated from many extreme environments.</title>
        <authorList>
            <person name="Coleine C."/>
            <person name="Stajich J.E."/>
            <person name="Selbmann L."/>
        </authorList>
    </citation>
    <scope>NUCLEOTIDE SEQUENCE</scope>
    <source>
        <strain evidence="1">CCFEE 5714</strain>
    </source>
</reference>
<sequence length="264" mass="29302">MENKVIIDEAKFKELDDKVVVLTGGANGIGAATVRYLSQAGAKVVFGDYNKDAGENMLSSLSEASTQPIFVQMDASKYGDNIKLFRTAMEKYGRVDHAIACAGIIERGKWFDPGLTIETVEQPETTQTIDINFLGVAYFTRIAVVYLKHERKENEDKSIVLISSAAGFRESPGLFMYQMTATIIDSFKESKQAINTPEDVAKYIVGLEVAPHMNGKAVYVEGGRGWEIMDGLDRTMPAWLGVEPTKRIREHLEHIKSGDAWKIE</sequence>